<dbReference type="Pfam" id="PF01494">
    <property type="entry name" value="FAD_binding_3"/>
    <property type="match status" value="1"/>
</dbReference>
<dbReference type="EMBL" id="MU005569">
    <property type="protein sequence ID" value="KAF2692089.1"/>
    <property type="molecule type" value="Genomic_DNA"/>
</dbReference>
<sequence length="420" mass="45678">MLSDQPIRIAIIGGGLAGATLANSLLKHKHLDVDIFESTPEFSEQGAAVGIATNGQSALFEMGGSLTDVIERAGGVIMTSSRLCMAAGPSAMSVIFDLAAEQRGKVVHRAALLAELLKPIDNIKKHTNKKVVRIEDKEKGSLTIHFDDSTTFDAEAVIGADGIRGYVRSHVLGEDDPAVAAKSAGFWDSRSLVPLQKAKELLGEEYFRVNRQYGWVGDCGFFMHDVLDGGDTVQFVLCGMSDGDWTEGEWSKPLDRAAVEKVVESWAETPLKKSIVEAMLQNPDLKAFAEQHHELNASTYTKGHVCIMGDAAHSMTPWQGSGAGQAIEDAMVLETLLGETKDPTGLAAAFKAYDQVRRPRTQKIVHSSYGTGLITCGRGEGISLDINKIRESMPGRWAFIYEQDQAQHRKEALSVLKSYW</sequence>
<dbReference type="OrthoDB" id="16820at2759"/>
<accession>A0A6G1JPK5</accession>
<evidence type="ECO:0000259" key="4">
    <source>
        <dbReference type="Pfam" id="PF01494"/>
    </source>
</evidence>
<dbReference type="AlphaFoldDB" id="A0A6G1JPK5"/>
<dbReference type="GO" id="GO:0044550">
    <property type="term" value="P:secondary metabolite biosynthetic process"/>
    <property type="evidence" value="ECO:0007669"/>
    <property type="project" value="TreeGrafter"/>
</dbReference>
<protein>
    <submittedName>
        <fullName evidence="5">Salicylate hydroxylase</fullName>
    </submittedName>
</protein>
<dbReference type="InterPro" id="IPR036188">
    <property type="entry name" value="FAD/NAD-bd_sf"/>
</dbReference>
<keyword evidence="1" id="KW-0285">Flavoprotein</keyword>
<dbReference type="InterPro" id="IPR051104">
    <property type="entry name" value="FAD_monoxygenase"/>
</dbReference>
<dbReference type="Proteomes" id="UP000799291">
    <property type="component" value="Unassembled WGS sequence"/>
</dbReference>
<keyword evidence="6" id="KW-1185">Reference proteome</keyword>
<reference evidence="5" key="1">
    <citation type="journal article" date="2020" name="Stud. Mycol.">
        <title>101 Dothideomycetes genomes: a test case for predicting lifestyles and emergence of pathogens.</title>
        <authorList>
            <person name="Haridas S."/>
            <person name="Albert R."/>
            <person name="Binder M."/>
            <person name="Bloem J."/>
            <person name="Labutti K."/>
            <person name="Salamov A."/>
            <person name="Andreopoulos B."/>
            <person name="Baker S."/>
            <person name="Barry K."/>
            <person name="Bills G."/>
            <person name="Bluhm B."/>
            <person name="Cannon C."/>
            <person name="Castanera R."/>
            <person name="Culley D."/>
            <person name="Daum C."/>
            <person name="Ezra D."/>
            <person name="Gonzalez J."/>
            <person name="Henrissat B."/>
            <person name="Kuo A."/>
            <person name="Liang C."/>
            <person name="Lipzen A."/>
            <person name="Lutzoni F."/>
            <person name="Magnuson J."/>
            <person name="Mondo S."/>
            <person name="Nolan M."/>
            <person name="Ohm R."/>
            <person name="Pangilinan J."/>
            <person name="Park H.-J."/>
            <person name="Ramirez L."/>
            <person name="Alfaro M."/>
            <person name="Sun H."/>
            <person name="Tritt A."/>
            <person name="Yoshinaga Y."/>
            <person name="Zwiers L.-H."/>
            <person name="Turgeon B."/>
            <person name="Goodwin S."/>
            <person name="Spatafora J."/>
            <person name="Crous P."/>
            <person name="Grigoriev I."/>
        </authorList>
    </citation>
    <scope>NUCLEOTIDE SEQUENCE</scope>
    <source>
        <strain evidence="5">CBS 122367</strain>
    </source>
</reference>
<dbReference type="PANTHER" id="PTHR46720">
    <property type="entry name" value="HYDROXYLASE, PUTATIVE (AFU_ORTHOLOGUE AFUA_3G01460)-RELATED"/>
    <property type="match status" value="1"/>
</dbReference>
<evidence type="ECO:0000256" key="1">
    <source>
        <dbReference type="ARBA" id="ARBA00022630"/>
    </source>
</evidence>
<evidence type="ECO:0000256" key="3">
    <source>
        <dbReference type="ARBA" id="ARBA00023002"/>
    </source>
</evidence>
<evidence type="ECO:0000313" key="5">
    <source>
        <dbReference type="EMBL" id="KAF2692089.1"/>
    </source>
</evidence>
<proteinExistence type="predicted"/>
<dbReference type="PANTHER" id="PTHR46720:SF3">
    <property type="entry name" value="FAD-BINDING DOMAIN-CONTAINING PROTEIN-RELATED"/>
    <property type="match status" value="1"/>
</dbReference>
<dbReference type="GO" id="GO:0016491">
    <property type="term" value="F:oxidoreductase activity"/>
    <property type="evidence" value="ECO:0007669"/>
    <property type="project" value="UniProtKB-KW"/>
</dbReference>
<name>A0A6G1JPK5_9PLEO</name>
<gene>
    <name evidence="5" type="ORF">K458DRAFT_325930</name>
</gene>
<keyword evidence="2" id="KW-0274">FAD</keyword>
<organism evidence="5 6">
    <name type="scientific">Lentithecium fluviatile CBS 122367</name>
    <dbReference type="NCBI Taxonomy" id="1168545"/>
    <lineage>
        <taxon>Eukaryota</taxon>
        <taxon>Fungi</taxon>
        <taxon>Dikarya</taxon>
        <taxon>Ascomycota</taxon>
        <taxon>Pezizomycotina</taxon>
        <taxon>Dothideomycetes</taxon>
        <taxon>Pleosporomycetidae</taxon>
        <taxon>Pleosporales</taxon>
        <taxon>Massarineae</taxon>
        <taxon>Lentitheciaceae</taxon>
        <taxon>Lentithecium</taxon>
    </lineage>
</organism>
<dbReference type="SUPFAM" id="SSF51905">
    <property type="entry name" value="FAD/NAD(P)-binding domain"/>
    <property type="match status" value="1"/>
</dbReference>
<evidence type="ECO:0000256" key="2">
    <source>
        <dbReference type="ARBA" id="ARBA00022827"/>
    </source>
</evidence>
<dbReference type="InterPro" id="IPR002938">
    <property type="entry name" value="FAD-bd"/>
</dbReference>
<dbReference type="Gene3D" id="3.50.50.60">
    <property type="entry name" value="FAD/NAD(P)-binding domain"/>
    <property type="match status" value="1"/>
</dbReference>
<keyword evidence="3" id="KW-0560">Oxidoreductase</keyword>
<dbReference type="PRINTS" id="PR00420">
    <property type="entry name" value="RNGMNOXGNASE"/>
</dbReference>
<dbReference type="GO" id="GO:0071949">
    <property type="term" value="F:FAD binding"/>
    <property type="evidence" value="ECO:0007669"/>
    <property type="project" value="InterPro"/>
</dbReference>
<evidence type="ECO:0000313" key="6">
    <source>
        <dbReference type="Proteomes" id="UP000799291"/>
    </source>
</evidence>
<feature type="domain" description="FAD-binding" evidence="4">
    <location>
        <begin position="9"/>
        <end position="367"/>
    </location>
</feature>